<name>A0A2W4QB18_9GAMM</name>
<feature type="region of interest" description="Disordered" evidence="1">
    <location>
        <begin position="1"/>
        <end position="47"/>
    </location>
</feature>
<dbReference type="AlphaFoldDB" id="A0A2W4QB18"/>
<evidence type="ECO:0000313" key="2">
    <source>
        <dbReference type="EMBL" id="PZN69422.1"/>
    </source>
</evidence>
<organism evidence="2 3">
    <name type="scientific">Candidatus Methylumidiphilus alinenensis</name>
    <dbReference type="NCBI Taxonomy" id="2202197"/>
    <lineage>
        <taxon>Bacteria</taxon>
        <taxon>Pseudomonadati</taxon>
        <taxon>Pseudomonadota</taxon>
        <taxon>Gammaproteobacteria</taxon>
        <taxon>Methylococcales</taxon>
        <taxon>Candidatus Methylumidiphilus</taxon>
    </lineage>
</organism>
<gene>
    <name evidence="2" type="ORF">DM484_29820</name>
</gene>
<evidence type="ECO:0000313" key="3">
    <source>
        <dbReference type="Proteomes" id="UP000249396"/>
    </source>
</evidence>
<protein>
    <submittedName>
        <fullName evidence="2">Uncharacterized protein</fullName>
    </submittedName>
</protein>
<feature type="compositionally biased region" description="Basic and acidic residues" evidence="1">
    <location>
        <begin position="31"/>
        <end position="47"/>
    </location>
</feature>
<sequence length="267" mass="30824">MKKQTLSLLNQPKPEPEEPPLPVPPVRRGKKTIDKTEGEADGGKAEPYRHAQMELFRTFTANAEDERDRLSNVIEFWDGVPRYSFTQKEIAKMRDEKGVLRPIDVEFRYGGKEFVAQIHAASVFDEETKSFVDYYPSANEELVEDALRKIALKQMQSFFEENPNLKPRSGVSFSMYELREELAAHGHSRSYHQILQSLAILSRSHLIICQIENGEKTAMMAANYLPALEMPFYMPLEKRPKDTTRDLWGAMFHPLVTRGIRAQTYRQ</sequence>
<evidence type="ECO:0000256" key="1">
    <source>
        <dbReference type="SAM" id="MobiDB-lite"/>
    </source>
</evidence>
<dbReference type="EMBL" id="QJPH01000577">
    <property type="protein sequence ID" value="PZN69422.1"/>
    <property type="molecule type" value="Genomic_DNA"/>
</dbReference>
<dbReference type="Proteomes" id="UP000249396">
    <property type="component" value="Unassembled WGS sequence"/>
</dbReference>
<accession>A0A2W4QB18</accession>
<comment type="caution">
    <text evidence="2">The sequence shown here is derived from an EMBL/GenBank/DDBJ whole genome shotgun (WGS) entry which is preliminary data.</text>
</comment>
<feature type="compositionally biased region" description="Polar residues" evidence="1">
    <location>
        <begin position="1"/>
        <end position="10"/>
    </location>
</feature>
<reference evidence="2 3" key="1">
    <citation type="journal article" date="2018" name="Aquat. Microb. Ecol.">
        <title>Gammaproteobacterial methanotrophs dominate.</title>
        <authorList>
            <person name="Rissanen A.J."/>
            <person name="Saarenheimo J."/>
            <person name="Tiirola M."/>
            <person name="Peura S."/>
            <person name="Aalto S.L."/>
            <person name="Karvinen A."/>
            <person name="Nykanen H."/>
        </authorList>
    </citation>
    <scope>NUCLEOTIDE SEQUENCE [LARGE SCALE GENOMIC DNA]</scope>
    <source>
        <strain evidence="2">AMbin10</strain>
    </source>
</reference>
<proteinExistence type="predicted"/>